<dbReference type="InterPro" id="IPR014001">
    <property type="entry name" value="Helicase_ATP-bd"/>
</dbReference>
<keyword evidence="2" id="KW-0547">Nucleotide-binding</keyword>
<feature type="region of interest" description="Disordered" evidence="7">
    <location>
        <begin position="654"/>
        <end position="675"/>
    </location>
</feature>
<keyword evidence="5" id="KW-0067">ATP-binding</keyword>
<dbReference type="GO" id="GO:0003724">
    <property type="term" value="F:RNA helicase activity"/>
    <property type="evidence" value="ECO:0007669"/>
    <property type="project" value="UniProtKB-EC"/>
</dbReference>
<dbReference type="SUPFAM" id="SSF52540">
    <property type="entry name" value="P-loop containing nucleoside triphosphate hydrolases"/>
    <property type="match status" value="1"/>
</dbReference>
<dbReference type="GO" id="GO:0010468">
    <property type="term" value="P:regulation of gene expression"/>
    <property type="evidence" value="ECO:0007669"/>
    <property type="project" value="UniProtKB-ARBA"/>
</dbReference>
<evidence type="ECO:0000259" key="8">
    <source>
        <dbReference type="PROSITE" id="PS51192"/>
    </source>
</evidence>
<feature type="region of interest" description="Disordered" evidence="7">
    <location>
        <begin position="429"/>
        <end position="489"/>
    </location>
</feature>
<evidence type="ECO:0000256" key="4">
    <source>
        <dbReference type="ARBA" id="ARBA00022806"/>
    </source>
</evidence>
<dbReference type="PROSITE" id="PS51192">
    <property type="entry name" value="HELICASE_ATP_BIND_1"/>
    <property type="match status" value="1"/>
</dbReference>
<gene>
    <name evidence="10" type="ORF">pipiens_000847</name>
</gene>
<feature type="compositionally biased region" description="Low complexity" evidence="7">
    <location>
        <begin position="469"/>
        <end position="488"/>
    </location>
</feature>
<feature type="non-terminal residue" evidence="10">
    <location>
        <position position="675"/>
    </location>
</feature>
<feature type="region of interest" description="Disordered" evidence="7">
    <location>
        <begin position="22"/>
        <end position="104"/>
    </location>
</feature>
<dbReference type="PROSITE" id="PS51195">
    <property type="entry name" value="Q_MOTIF"/>
    <property type="match status" value="1"/>
</dbReference>
<feature type="domain" description="Helicase ATP-binding" evidence="8">
    <location>
        <begin position="284"/>
        <end position="350"/>
    </location>
</feature>
<evidence type="ECO:0000259" key="9">
    <source>
        <dbReference type="PROSITE" id="PS51195"/>
    </source>
</evidence>
<dbReference type="GO" id="GO:0005524">
    <property type="term" value="F:ATP binding"/>
    <property type="evidence" value="ECO:0007669"/>
    <property type="project" value="UniProtKB-KW"/>
</dbReference>
<feature type="compositionally biased region" description="Gly residues" evidence="7">
    <location>
        <begin position="42"/>
        <end position="52"/>
    </location>
</feature>
<organism evidence="10 11">
    <name type="scientific">Culex pipiens pipiens</name>
    <name type="common">Northern house mosquito</name>
    <dbReference type="NCBI Taxonomy" id="38569"/>
    <lineage>
        <taxon>Eukaryota</taxon>
        <taxon>Metazoa</taxon>
        <taxon>Ecdysozoa</taxon>
        <taxon>Arthropoda</taxon>
        <taxon>Hexapoda</taxon>
        <taxon>Insecta</taxon>
        <taxon>Pterygota</taxon>
        <taxon>Neoptera</taxon>
        <taxon>Endopterygota</taxon>
        <taxon>Diptera</taxon>
        <taxon>Nematocera</taxon>
        <taxon>Culicoidea</taxon>
        <taxon>Culicidae</taxon>
        <taxon>Culicinae</taxon>
        <taxon>Culicini</taxon>
        <taxon>Culex</taxon>
        <taxon>Culex</taxon>
    </lineage>
</organism>
<dbReference type="EMBL" id="JBEHCU010000602">
    <property type="protein sequence ID" value="KAL1404280.1"/>
    <property type="molecule type" value="Genomic_DNA"/>
</dbReference>
<feature type="compositionally biased region" description="Low complexity" evidence="7">
    <location>
        <begin position="78"/>
        <end position="89"/>
    </location>
</feature>
<evidence type="ECO:0000256" key="3">
    <source>
        <dbReference type="ARBA" id="ARBA00022801"/>
    </source>
</evidence>
<dbReference type="EC" id="3.6.4.13" evidence="1"/>
<evidence type="ECO:0000256" key="5">
    <source>
        <dbReference type="ARBA" id="ARBA00022840"/>
    </source>
</evidence>
<keyword evidence="3" id="KW-0378">Hydrolase</keyword>
<keyword evidence="11" id="KW-1185">Reference proteome</keyword>
<dbReference type="AlphaFoldDB" id="A0ABD1DX18"/>
<evidence type="ECO:0000256" key="1">
    <source>
        <dbReference type="ARBA" id="ARBA00012552"/>
    </source>
</evidence>
<feature type="compositionally biased region" description="Gly residues" evidence="7">
    <location>
        <begin position="429"/>
        <end position="456"/>
    </location>
</feature>
<evidence type="ECO:0000256" key="7">
    <source>
        <dbReference type="SAM" id="MobiDB-lite"/>
    </source>
</evidence>
<feature type="compositionally biased region" description="Pro residues" evidence="7">
    <location>
        <begin position="62"/>
        <end position="71"/>
    </location>
</feature>
<dbReference type="GO" id="GO:0016787">
    <property type="term" value="F:hydrolase activity"/>
    <property type="evidence" value="ECO:0007669"/>
    <property type="project" value="UniProtKB-KW"/>
</dbReference>
<evidence type="ECO:0000313" key="10">
    <source>
        <dbReference type="EMBL" id="KAL1404280.1"/>
    </source>
</evidence>
<dbReference type="PANTHER" id="PTHR47958">
    <property type="entry name" value="ATP-DEPENDENT RNA HELICASE DBP3"/>
    <property type="match status" value="1"/>
</dbReference>
<name>A0ABD1DX18_CULPP</name>
<feature type="short sequence motif" description="Q motif" evidence="6">
    <location>
        <begin position="253"/>
        <end position="281"/>
    </location>
</feature>
<reference evidence="10 11" key="1">
    <citation type="submission" date="2024-05" db="EMBL/GenBank/DDBJ databases">
        <title>Culex pipiens pipiens assembly and annotation.</title>
        <authorList>
            <person name="Alout H."/>
            <person name="Durand T."/>
        </authorList>
    </citation>
    <scope>NUCLEOTIDE SEQUENCE [LARGE SCALE GENOMIC DNA]</scope>
    <source>
        <strain evidence="10">HA-2024</strain>
        <tissue evidence="10">Whole body</tissue>
    </source>
</reference>
<dbReference type="Proteomes" id="UP001562425">
    <property type="component" value="Unassembled WGS sequence"/>
</dbReference>
<feature type="region of interest" description="Disordered" evidence="7">
    <location>
        <begin position="515"/>
        <end position="579"/>
    </location>
</feature>
<dbReference type="Gene3D" id="3.40.50.300">
    <property type="entry name" value="P-loop containing nucleotide triphosphate hydrolases"/>
    <property type="match status" value="1"/>
</dbReference>
<protein>
    <recommendedName>
        <fullName evidence="1">RNA helicase</fullName>
        <ecNumber evidence="1">3.6.4.13</ecNumber>
    </recommendedName>
</protein>
<dbReference type="InterPro" id="IPR027417">
    <property type="entry name" value="P-loop_NTPase"/>
</dbReference>
<comment type="caution">
    <text evidence="10">The sequence shown here is derived from an EMBL/GenBank/DDBJ whole genome shotgun (WGS) entry which is preliminary data.</text>
</comment>
<accession>A0ABD1DX18</accession>
<dbReference type="Pfam" id="PF00270">
    <property type="entry name" value="DEAD"/>
    <property type="match status" value="1"/>
</dbReference>
<proteinExistence type="predicted"/>
<feature type="compositionally biased region" description="Gly residues" evidence="7">
    <location>
        <begin position="90"/>
        <end position="100"/>
    </location>
</feature>
<keyword evidence="4" id="KW-0347">Helicase</keyword>
<feature type="compositionally biased region" description="Low complexity" evidence="7">
    <location>
        <begin position="543"/>
        <end position="560"/>
    </location>
</feature>
<sequence>MYDNEAVCTAAASGIVMQFQGNGQPHPGGYRPRSDKPDFYNGGAGGAGGPGGKPHYMNKPGGGPPSIPPFNPNGFGGPKPMYGNGPNGANAGGAPGGGGFNKFRSNNFGGPGGVGMGGGMIPKKDFGGPKLYGGPSFPGNGNPRFDKPMDSFGGPKKYNPMPNSYGGGMRNSYGPKPDYNNLTKEDRAKVQSLKAKFPGQTLTKPMWENLEPFEKDFYVPHPSVMARSVDEVQLFRENMQVTVMGNTVPHPTQTFDEGNFPEFVINEINKQGFPSPTAIQAQGWPIALSGRDMVGIAQTGSGKTLAYMLPAIVHIAHQKPLQRGDGPIVLVLAPTRELAQQIQTVVRDFGTHSKPNIRYTCIFGGALKGPQLISMAKSMPGGKGGRSRYNVRGALTSGGYGRMDQGGFGGPRGGGGFQKKPFENRFGGPPGGMGGNRFGSGPNGPNKFGGAGGGYRGADSWNKNGAGGYQQQQPYQAQNPQSGGQQQQLYEPHQQMRYQPKNMYQNQYEDFSNQMVGGAPQAFNGHQGTRFYQGKPHQGQGGLQQTQPGGPGGRYQPNNQYGADPKSAGGRPPYQPKQQQYNNSYAAAGTAAAYPAQLAAAAAAAAAAVGGGQTIPAAGFATGFDPLAGVQGAMGTFASSYQIPAAAAYYSYPAAAAPPPPPQTQTPQVVPPVQQ</sequence>
<evidence type="ECO:0000256" key="2">
    <source>
        <dbReference type="ARBA" id="ARBA00022741"/>
    </source>
</evidence>
<dbReference type="InterPro" id="IPR014014">
    <property type="entry name" value="RNA_helicase_DEAD_Q_motif"/>
</dbReference>
<evidence type="ECO:0000313" key="11">
    <source>
        <dbReference type="Proteomes" id="UP001562425"/>
    </source>
</evidence>
<feature type="domain" description="DEAD-box RNA helicase Q" evidence="9">
    <location>
        <begin position="253"/>
        <end position="281"/>
    </location>
</feature>
<dbReference type="InterPro" id="IPR011545">
    <property type="entry name" value="DEAD/DEAH_box_helicase_dom"/>
</dbReference>
<feature type="compositionally biased region" description="Low complexity" evidence="7">
    <location>
        <begin position="665"/>
        <end position="675"/>
    </location>
</feature>
<evidence type="ECO:0000256" key="6">
    <source>
        <dbReference type="PROSITE-ProRule" id="PRU00552"/>
    </source>
</evidence>
<dbReference type="SMART" id="SM00487">
    <property type="entry name" value="DEXDc"/>
    <property type="match status" value="1"/>
</dbReference>